<name>A0A2P2E8K4_9PROT</name>
<gene>
    <name evidence="2" type="ORF">PbB2_01037</name>
</gene>
<protein>
    <recommendedName>
        <fullName evidence="4">DUF4261 domain-containing protein</fullName>
    </recommendedName>
</protein>
<dbReference type="AlphaFoldDB" id="A0A2P2E8K4"/>
<keyword evidence="3" id="KW-1185">Reference proteome</keyword>
<evidence type="ECO:0000313" key="3">
    <source>
        <dbReference type="Proteomes" id="UP000245086"/>
    </source>
</evidence>
<evidence type="ECO:0008006" key="4">
    <source>
        <dbReference type="Google" id="ProtNLM"/>
    </source>
</evidence>
<feature type="region of interest" description="Disordered" evidence="1">
    <location>
        <begin position="276"/>
        <end position="304"/>
    </location>
</feature>
<dbReference type="OrthoDB" id="9832395at2"/>
<comment type="caution">
    <text evidence="2">The sequence shown here is derived from an EMBL/GenBank/DDBJ whole genome shotgun (WGS) entry which is preliminary data.</text>
</comment>
<evidence type="ECO:0000256" key="1">
    <source>
        <dbReference type="SAM" id="MobiDB-lite"/>
    </source>
</evidence>
<proteinExistence type="predicted"/>
<dbReference type="RefSeq" id="WP_108984217.1">
    <property type="nucleotide sequence ID" value="NZ_BFBR01000002.1"/>
</dbReference>
<organism evidence="2 3">
    <name type="scientific">Candidatus Phycosocius bacilliformis</name>
    <dbReference type="NCBI Taxonomy" id="1445552"/>
    <lineage>
        <taxon>Bacteria</taxon>
        <taxon>Pseudomonadati</taxon>
        <taxon>Pseudomonadota</taxon>
        <taxon>Alphaproteobacteria</taxon>
        <taxon>Caulobacterales</taxon>
        <taxon>Caulobacterales incertae sedis</taxon>
        <taxon>Candidatus Phycosocius</taxon>
    </lineage>
</organism>
<reference evidence="2 3" key="1">
    <citation type="journal article" date="2018" name="Genome Announc.">
        <title>Draft Genome Sequence of "Candidatus Phycosocius bacilliformis," an Alphaproteobacterial Ectosymbiont of the Hydrocarbon-Producing Green Alga Botryococcus braunii.</title>
        <authorList>
            <person name="Tanabe Y."/>
            <person name="Yamaguchi H."/>
            <person name="Watanabe M.M."/>
        </authorList>
    </citation>
    <scope>NUCLEOTIDE SEQUENCE [LARGE SCALE GENOMIC DNA]</scope>
    <source>
        <strain evidence="2 3">BOTRYCO-2</strain>
    </source>
</reference>
<dbReference type="EMBL" id="BFBR01000002">
    <property type="protein sequence ID" value="GBF57371.1"/>
    <property type="molecule type" value="Genomic_DNA"/>
</dbReference>
<dbReference type="Proteomes" id="UP000245086">
    <property type="component" value="Unassembled WGS sequence"/>
</dbReference>
<evidence type="ECO:0000313" key="2">
    <source>
        <dbReference type="EMBL" id="GBF57371.1"/>
    </source>
</evidence>
<accession>A0A2P2E8K4</accession>
<sequence>MRDPFTALLPLTHGAPFTHVHVLTGIADLFPALTSRLGLVAPGGFRADGEGTACAIAIGPNRILVEMFPVPPFFADPTTMEVHCPAWYGPRSGYPRCNAHVVLTCTNDGADTAATVAAAAAVSMVAASMMSIVPVEEVIWTTGLVSTEPQAFQRMALRLTIPEVRVEHWVRIRMEPLTNRHGQNEGWILLSQGLAPFLGREIETIACRLPPQELKRLSILIIEYLLLHSPPLGADTPLFVPDLDEVRAHPAPHGRITPGPVLQIWFAAMGQAGPPWAAGSKRPTIGQDGTGFGKRGLSLPQNPI</sequence>